<organism evidence="1 2">
    <name type="scientific">Ramazzottius varieornatus</name>
    <name type="common">Water bear</name>
    <name type="synonym">Tardigrade</name>
    <dbReference type="NCBI Taxonomy" id="947166"/>
    <lineage>
        <taxon>Eukaryota</taxon>
        <taxon>Metazoa</taxon>
        <taxon>Ecdysozoa</taxon>
        <taxon>Tardigrada</taxon>
        <taxon>Eutardigrada</taxon>
        <taxon>Parachela</taxon>
        <taxon>Hypsibioidea</taxon>
        <taxon>Ramazzottiidae</taxon>
        <taxon>Ramazzottius</taxon>
    </lineage>
</organism>
<sequence>MDLSRPFGSSVNDFIATEDFTLNCSSIDSAVALVTTCGVGAFMAKMHVKSAFRLIPVRSADWPLLGYYHNGQYYSYIVLPFGLRSSPAIFN</sequence>
<reference evidence="1 2" key="1">
    <citation type="journal article" date="2016" name="Nat. Commun.">
        <title>Extremotolerant tardigrade genome and improved radiotolerance of human cultured cells by tardigrade-unique protein.</title>
        <authorList>
            <person name="Hashimoto T."/>
            <person name="Horikawa D.D."/>
            <person name="Saito Y."/>
            <person name="Kuwahara H."/>
            <person name="Kozuka-Hata H."/>
            <person name="Shin-I T."/>
            <person name="Minakuchi Y."/>
            <person name="Ohishi K."/>
            <person name="Motoyama A."/>
            <person name="Aizu T."/>
            <person name="Enomoto A."/>
            <person name="Kondo K."/>
            <person name="Tanaka S."/>
            <person name="Hara Y."/>
            <person name="Koshikawa S."/>
            <person name="Sagara H."/>
            <person name="Miura T."/>
            <person name="Yokobori S."/>
            <person name="Miyagawa K."/>
            <person name="Suzuki Y."/>
            <person name="Kubo T."/>
            <person name="Oyama M."/>
            <person name="Kohara Y."/>
            <person name="Fujiyama A."/>
            <person name="Arakawa K."/>
            <person name="Katayama T."/>
            <person name="Toyoda A."/>
            <person name="Kunieda T."/>
        </authorList>
    </citation>
    <scope>NUCLEOTIDE SEQUENCE [LARGE SCALE GENOMIC DNA]</scope>
    <source>
        <strain evidence="1 2">YOKOZUNA-1</strain>
    </source>
</reference>
<name>A0A1D1W6K0_RAMVA</name>
<dbReference type="Proteomes" id="UP000186922">
    <property type="component" value="Unassembled WGS sequence"/>
</dbReference>
<dbReference type="PANTHER" id="PTHR33050">
    <property type="entry name" value="REVERSE TRANSCRIPTASE DOMAIN-CONTAINING PROTEIN"/>
    <property type="match status" value="1"/>
</dbReference>
<evidence type="ECO:0000313" key="2">
    <source>
        <dbReference type="Proteomes" id="UP000186922"/>
    </source>
</evidence>
<keyword evidence="2" id="KW-1185">Reference proteome</keyword>
<comment type="caution">
    <text evidence="1">The sequence shown here is derived from an EMBL/GenBank/DDBJ whole genome shotgun (WGS) entry which is preliminary data.</text>
</comment>
<accession>A0A1D1W6K0</accession>
<dbReference type="PANTHER" id="PTHR33050:SF8">
    <property type="entry name" value="REVERSE TRANSCRIPTASE DOMAIN-CONTAINING PROTEIN"/>
    <property type="match status" value="1"/>
</dbReference>
<dbReference type="InterPro" id="IPR043502">
    <property type="entry name" value="DNA/RNA_pol_sf"/>
</dbReference>
<evidence type="ECO:0000313" key="1">
    <source>
        <dbReference type="EMBL" id="GAV09052.1"/>
    </source>
</evidence>
<dbReference type="SUPFAM" id="SSF56672">
    <property type="entry name" value="DNA/RNA polymerases"/>
    <property type="match status" value="1"/>
</dbReference>
<dbReference type="AlphaFoldDB" id="A0A1D1W6K0"/>
<proteinExistence type="predicted"/>
<dbReference type="InterPro" id="IPR052055">
    <property type="entry name" value="Hepadnavirus_pol/RT"/>
</dbReference>
<protein>
    <submittedName>
        <fullName evidence="1">Uncharacterized protein</fullName>
    </submittedName>
</protein>
<dbReference type="EMBL" id="BDGG01000020">
    <property type="protein sequence ID" value="GAV09052.1"/>
    <property type="molecule type" value="Genomic_DNA"/>
</dbReference>
<gene>
    <name evidence="1" type="primary">RvY_18652-1</name>
    <name evidence="1" type="synonym">RvY_18652.1</name>
    <name evidence="1" type="ORF">RvY_18652</name>
</gene>
<dbReference type="OrthoDB" id="6104769at2759"/>